<proteinExistence type="predicted"/>
<organism evidence="3 4">
    <name type="scientific">Homoserinimonas hongtaonis</name>
    <dbReference type="NCBI Taxonomy" id="2079791"/>
    <lineage>
        <taxon>Bacteria</taxon>
        <taxon>Bacillati</taxon>
        <taxon>Actinomycetota</taxon>
        <taxon>Actinomycetes</taxon>
        <taxon>Micrococcales</taxon>
        <taxon>Microbacteriaceae</taxon>
        <taxon>Homoserinimonas</taxon>
    </lineage>
</organism>
<dbReference type="Gene3D" id="1.10.510.10">
    <property type="entry name" value="Transferase(Phosphotransferase) domain 1"/>
    <property type="match status" value="1"/>
</dbReference>
<name>A0A2U1SYV9_9MICO</name>
<gene>
    <name evidence="3" type="ORF">DF220_02275</name>
</gene>
<dbReference type="EMBL" id="QEEX01000001">
    <property type="protein sequence ID" value="PWB96788.1"/>
    <property type="molecule type" value="Genomic_DNA"/>
</dbReference>
<dbReference type="GO" id="GO:0005524">
    <property type="term" value="F:ATP binding"/>
    <property type="evidence" value="ECO:0007669"/>
    <property type="project" value="InterPro"/>
</dbReference>
<evidence type="ECO:0000313" key="3">
    <source>
        <dbReference type="EMBL" id="PWB96788.1"/>
    </source>
</evidence>
<dbReference type="SMART" id="SM00220">
    <property type="entry name" value="S_TKc"/>
    <property type="match status" value="1"/>
</dbReference>
<dbReference type="AlphaFoldDB" id="A0A2U1SYV9"/>
<dbReference type="GO" id="GO:0004672">
    <property type="term" value="F:protein kinase activity"/>
    <property type="evidence" value="ECO:0007669"/>
    <property type="project" value="InterPro"/>
</dbReference>
<feature type="domain" description="Protein kinase" evidence="2">
    <location>
        <begin position="7"/>
        <end position="322"/>
    </location>
</feature>
<reference evidence="4" key="1">
    <citation type="submission" date="2018-04" db="EMBL/GenBank/DDBJ databases">
        <authorList>
            <person name="Liu S."/>
            <person name="Wang Z."/>
            <person name="Li J."/>
        </authorList>
    </citation>
    <scope>NUCLEOTIDE SEQUENCE [LARGE SCALE GENOMIC DNA]</scope>
    <source>
        <strain evidence="4">S1194</strain>
    </source>
</reference>
<evidence type="ECO:0000259" key="2">
    <source>
        <dbReference type="PROSITE" id="PS50011"/>
    </source>
</evidence>
<protein>
    <recommendedName>
        <fullName evidence="2">Protein kinase domain-containing protein</fullName>
    </recommendedName>
</protein>
<dbReference type="RefSeq" id="WP_108996869.1">
    <property type="nucleotide sequence ID" value="NZ_QEEX01000001.1"/>
</dbReference>
<dbReference type="Proteomes" id="UP000244978">
    <property type="component" value="Unassembled WGS sequence"/>
</dbReference>
<dbReference type="Pfam" id="PF00069">
    <property type="entry name" value="Pkinase"/>
    <property type="match status" value="1"/>
</dbReference>
<sequence>MTFIAGYRTLRRLGAGDRCEVWLGRPLADQSGGEAGSIVGKADDAEFGSDLVALKVFRPEVPAASIDSELRVLLRLDHPHIVPVLDVATTAALAPCLVLPRYEPGGLTRLLSARQALHIGEVVTVVAPLCSAISEMHDALVSHGSIGVGSVLLSEDGAPVLVGFGSAKEIDGRRPATPAVLASDKDFRGDRLALSALTRVLLGKVVGERGAGGLEDWLASDAAASPAFAAELADRLFDLADPSPVSYTDRAPDAARTRPLELRGQMSATISREAEEHRDGLHLRFLGVPGSLADAADVAVDSVVRAARAAWQALALVRRRYFLLGSVAVLCGALAVGLLVADQEDAETAADESSAVVPAESMPRQEAPAEDRGTVDGADAPPNLDSAAILSGDDAAAAGVELLRVRSACIAEGSVTCLEAIVHGESPVLLSDAETIMATQRGEASRTDRGSQPWAPNALELVDQMGSAVLLREPAVSQSDANQLGAGAEPGYSHTASLLIVRSEAVWKIRDIYEI</sequence>
<dbReference type="InterPro" id="IPR000719">
    <property type="entry name" value="Prot_kinase_dom"/>
</dbReference>
<evidence type="ECO:0000313" key="4">
    <source>
        <dbReference type="Proteomes" id="UP000244978"/>
    </source>
</evidence>
<accession>A0A2U1SYV9</accession>
<comment type="caution">
    <text evidence="3">The sequence shown here is derived from an EMBL/GenBank/DDBJ whole genome shotgun (WGS) entry which is preliminary data.</text>
</comment>
<dbReference type="InterPro" id="IPR011009">
    <property type="entry name" value="Kinase-like_dom_sf"/>
</dbReference>
<dbReference type="SUPFAM" id="SSF56112">
    <property type="entry name" value="Protein kinase-like (PK-like)"/>
    <property type="match status" value="1"/>
</dbReference>
<evidence type="ECO:0000256" key="1">
    <source>
        <dbReference type="SAM" id="MobiDB-lite"/>
    </source>
</evidence>
<feature type="region of interest" description="Disordered" evidence="1">
    <location>
        <begin position="349"/>
        <end position="379"/>
    </location>
</feature>
<dbReference type="PROSITE" id="PS50011">
    <property type="entry name" value="PROTEIN_KINASE_DOM"/>
    <property type="match status" value="1"/>
</dbReference>
<keyword evidence="4" id="KW-1185">Reference proteome</keyword>